<gene>
    <name evidence="7" type="ORF">BHK98_09015</name>
</gene>
<keyword evidence="5" id="KW-0012">Acyltransferase</keyword>
<dbReference type="AlphaFoldDB" id="A0A1Q9JLC7"/>
<proteinExistence type="predicted"/>
<evidence type="ECO:0000256" key="2">
    <source>
        <dbReference type="ARBA" id="ARBA00018522"/>
    </source>
</evidence>
<dbReference type="InterPro" id="IPR053376">
    <property type="entry name" value="Serine_acetyltransferase"/>
</dbReference>
<dbReference type="Pfam" id="PF06426">
    <property type="entry name" value="SATase_N"/>
    <property type="match status" value="1"/>
</dbReference>
<keyword evidence="8" id="KW-1185">Reference proteome</keyword>
<dbReference type="InterPro" id="IPR042122">
    <property type="entry name" value="Ser_AcTrfase_N_sf"/>
</dbReference>
<feature type="domain" description="Serine acetyltransferase N-terminal" evidence="6">
    <location>
        <begin position="90"/>
        <end position="146"/>
    </location>
</feature>
<dbReference type="CDD" id="cd03354">
    <property type="entry name" value="LbH_SAT"/>
    <property type="match status" value="1"/>
</dbReference>
<dbReference type="Gene3D" id="1.10.3130.10">
    <property type="entry name" value="serine acetyltransferase, domain 1"/>
    <property type="match status" value="1"/>
</dbReference>
<keyword evidence="3" id="KW-0028">Amino-acid biosynthesis</keyword>
<evidence type="ECO:0000256" key="3">
    <source>
        <dbReference type="ARBA" id="ARBA00022605"/>
    </source>
</evidence>
<dbReference type="InterPro" id="IPR010493">
    <property type="entry name" value="Ser_AcTrfase_N"/>
</dbReference>
<dbReference type="GO" id="GO:0009001">
    <property type="term" value="F:serine O-acetyltransferase activity"/>
    <property type="evidence" value="ECO:0007669"/>
    <property type="project" value="InterPro"/>
</dbReference>
<dbReference type="STRING" id="1261640.BHK98_09015"/>
<comment type="caution">
    <text evidence="7">The sequence shown here is derived from an EMBL/GenBank/DDBJ whole genome shotgun (WGS) entry which is preliminary data.</text>
</comment>
<organism evidence="7 8">
    <name type="scientific">Hornefia porci</name>
    <dbReference type="NCBI Taxonomy" id="2652292"/>
    <lineage>
        <taxon>Bacteria</taxon>
        <taxon>Bacillati</taxon>
        <taxon>Bacillota</taxon>
        <taxon>Clostridia</taxon>
        <taxon>Peptostreptococcales</taxon>
        <taxon>Anaerovoracaceae</taxon>
        <taxon>Hornefia</taxon>
    </lineage>
</organism>
<comment type="pathway">
    <text evidence="1">Amino-acid biosynthesis; L-cysteine biosynthesis; L-cysteine from L-serine: step 1/2.</text>
</comment>
<dbReference type="GO" id="GO:0006535">
    <property type="term" value="P:cysteine biosynthetic process from serine"/>
    <property type="evidence" value="ECO:0007669"/>
    <property type="project" value="InterPro"/>
</dbReference>
<evidence type="ECO:0000256" key="5">
    <source>
        <dbReference type="ARBA" id="ARBA00023315"/>
    </source>
</evidence>
<evidence type="ECO:0000256" key="4">
    <source>
        <dbReference type="ARBA" id="ARBA00022679"/>
    </source>
</evidence>
<accession>A0A1Q9JLC7</accession>
<dbReference type="NCBIfam" id="NF041874">
    <property type="entry name" value="EPS_EpsC"/>
    <property type="match status" value="1"/>
</dbReference>
<dbReference type="SUPFAM" id="SSF51161">
    <property type="entry name" value="Trimeric LpxA-like enzymes"/>
    <property type="match status" value="1"/>
</dbReference>
<keyword evidence="4 7" id="KW-0808">Transferase</keyword>
<evidence type="ECO:0000313" key="7">
    <source>
        <dbReference type="EMBL" id="OLR57009.1"/>
    </source>
</evidence>
<dbReference type="InterPro" id="IPR045304">
    <property type="entry name" value="LbH_SAT"/>
</dbReference>
<dbReference type="GO" id="GO:0005737">
    <property type="term" value="C:cytoplasm"/>
    <property type="evidence" value="ECO:0007669"/>
    <property type="project" value="InterPro"/>
</dbReference>
<dbReference type="InterPro" id="IPR011004">
    <property type="entry name" value="Trimer_LpxA-like_sf"/>
</dbReference>
<dbReference type="Proteomes" id="UP000187404">
    <property type="component" value="Unassembled WGS sequence"/>
</dbReference>
<dbReference type="OrthoDB" id="9801456at2"/>
<evidence type="ECO:0000256" key="1">
    <source>
        <dbReference type="ARBA" id="ARBA00004876"/>
    </source>
</evidence>
<dbReference type="Gene3D" id="2.160.10.10">
    <property type="entry name" value="Hexapeptide repeat proteins"/>
    <property type="match status" value="1"/>
</dbReference>
<evidence type="ECO:0000313" key="8">
    <source>
        <dbReference type="Proteomes" id="UP000187404"/>
    </source>
</evidence>
<dbReference type="PANTHER" id="PTHR42811">
    <property type="entry name" value="SERINE ACETYLTRANSFERASE"/>
    <property type="match status" value="1"/>
</dbReference>
<sequence length="309" mass="34829">MDDIVQEVLADYSHGRDIDNMNVFEQPDQEIVEEIIHELLMILFPGYYREKEYRTRSTHIKLSVLIEDVMYDLRKQIEVALLFDPEYSDSKKIVRKRAAQKICLDYFRKIPKMREYLNTDIQATFDGDPAADSKDEIVLAYPGLLATAIYRMAHELFLLKVPLLPRMMTEYAHRVTGVDIHPGATIGKYFFIDHATGIVVGSTSIIGEHVKVYQGVTIGALSTKEGHKLHGSKRHPTIEDNVTLYSGASILGGNTVIGEGSVIGGNSFVTKSIAPHSTVTIKTHEMVLGAKNKPEEKELEQDSTWFYVI</sequence>
<protein>
    <recommendedName>
        <fullName evidence="2">Serine acetyltransferase</fullName>
    </recommendedName>
</protein>
<name>A0A1Q9JLC7_9FIRM</name>
<evidence type="ECO:0000259" key="6">
    <source>
        <dbReference type="Pfam" id="PF06426"/>
    </source>
</evidence>
<reference evidence="7 8" key="1">
    <citation type="journal article" date="2016" name="Appl. Environ. Microbiol.">
        <title>Function and Phylogeny of Bacterial Butyryl Coenzyme A:Acetate Transferases and Their Diversity in the Proximal Colon of Swine.</title>
        <authorList>
            <person name="Trachsel J."/>
            <person name="Bayles D.O."/>
            <person name="Looft T."/>
            <person name="Levine U.Y."/>
            <person name="Allen H.K."/>
        </authorList>
    </citation>
    <scope>NUCLEOTIDE SEQUENCE [LARGE SCALE GENOMIC DNA]</scope>
    <source>
        <strain evidence="7 8">68-3-10</strain>
    </source>
</reference>
<dbReference type="EMBL" id="MJIE01000001">
    <property type="protein sequence ID" value="OLR57009.1"/>
    <property type="molecule type" value="Genomic_DNA"/>
</dbReference>